<keyword evidence="2" id="KW-1185">Reference proteome</keyword>
<evidence type="ECO:0000313" key="2">
    <source>
        <dbReference type="Proteomes" id="UP000001904"/>
    </source>
</evidence>
<sequence length="205" mass="24032">MDKSLDILGETFGNLTVVGYSHTQRNGSYWDCVCKCGNTKKVTKNHLMTGHTKSCGCLRPQVITKHGDHKERLYSIWSGMKRRCLNKSANDYYKYGERGISVHEEWMNYPIFKKWALENGYSDDLTLERLDFNGNYEPGNCKWIPLEEQLKNTRRNVFITFEGETKVLSDWARHFGINYQTLKGRYWRGDRGEKLFRKTKSHLNG</sequence>
<protein>
    <recommendedName>
        <fullName evidence="3">HNH endonuclease</fullName>
    </recommendedName>
</protein>
<accession>D2XPY9</accession>
<proteinExistence type="predicted"/>
<evidence type="ECO:0000313" key="1">
    <source>
        <dbReference type="EMBL" id="ADB28389.1"/>
    </source>
</evidence>
<dbReference type="EMBL" id="GU229986">
    <property type="protein sequence ID" value="ADB28389.1"/>
    <property type="molecule type" value="Genomic_DNA"/>
</dbReference>
<reference evidence="1 2" key="1">
    <citation type="submission" date="2009-11" db="EMBL/GenBank/DDBJ databases">
        <title>Genomic DNA of temperate phage 250 isolated from emetic B. cereus.</title>
        <authorList>
            <person name="Lee Y."/>
            <person name="Ryu T."/>
            <person name="Chang H."/>
            <person name="Park J."/>
        </authorList>
    </citation>
    <scope>NUCLEOTIDE SEQUENCE [LARGE SCALE GENOMIC DNA]</scope>
</reference>
<evidence type="ECO:0008006" key="3">
    <source>
        <dbReference type="Google" id="ProtNLM"/>
    </source>
</evidence>
<dbReference type="KEGG" id="vg:26645752"/>
<dbReference type="OrthoDB" id="8611at10239"/>
<organism evidence="1 2">
    <name type="scientific">Bacillus phage 250</name>
    <dbReference type="NCBI Taxonomy" id="2880539"/>
    <lineage>
        <taxon>Viruses</taxon>
        <taxon>Duplodnaviria</taxon>
        <taxon>Heunggongvirae</taxon>
        <taxon>Uroviricota</taxon>
        <taxon>Caudoviricetes</taxon>
        <taxon>Cecivirus</taxon>
        <taxon>Cecivirus cv250</taxon>
    </lineage>
</organism>
<dbReference type="Proteomes" id="UP000001904">
    <property type="component" value="Segment"/>
</dbReference>
<dbReference type="GeneID" id="26645752"/>
<name>D2XPY9_9CAUD</name>
<dbReference type="RefSeq" id="YP_009219589.1">
    <property type="nucleotide sequence ID" value="NC_029024.1"/>
</dbReference>